<dbReference type="SUPFAM" id="SSF46689">
    <property type="entry name" value="Homeodomain-like"/>
    <property type="match status" value="1"/>
</dbReference>
<dbReference type="InterPro" id="IPR009057">
    <property type="entry name" value="Homeodomain-like_sf"/>
</dbReference>
<proteinExistence type="predicted"/>
<accession>A0AA91IPK5</accession>
<keyword evidence="5" id="KW-1185">Reference proteome</keyword>
<dbReference type="EMBL" id="LXEX01000031">
    <property type="protein sequence ID" value="OAT58928.1"/>
    <property type="molecule type" value="Genomic_DNA"/>
</dbReference>
<dbReference type="InterPro" id="IPR001647">
    <property type="entry name" value="HTH_TetR"/>
</dbReference>
<dbReference type="PANTHER" id="PTHR30055">
    <property type="entry name" value="HTH-TYPE TRANSCRIPTIONAL REGULATOR RUTR"/>
    <property type="match status" value="1"/>
</dbReference>
<comment type="caution">
    <text evidence="4">The sequence shown here is derived from an EMBL/GenBank/DDBJ whole genome shotgun (WGS) entry which is preliminary data.</text>
</comment>
<dbReference type="Gene3D" id="1.10.357.10">
    <property type="entry name" value="Tetracycline Repressor, domain 2"/>
    <property type="match status" value="1"/>
</dbReference>
<feature type="domain" description="HTH tetR-type" evidence="3">
    <location>
        <begin position="9"/>
        <end position="69"/>
    </location>
</feature>
<name>A0AA91IPK5_9GAMM</name>
<feature type="DNA-binding region" description="H-T-H motif" evidence="2">
    <location>
        <begin position="32"/>
        <end position="51"/>
    </location>
</feature>
<evidence type="ECO:0000313" key="4">
    <source>
        <dbReference type="EMBL" id="OAT58928.1"/>
    </source>
</evidence>
<evidence type="ECO:0000313" key="5">
    <source>
        <dbReference type="Proteomes" id="UP000078431"/>
    </source>
</evidence>
<evidence type="ECO:0000256" key="2">
    <source>
        <dbReference type="PROSITE-ProRule" id="PRU00335"/>
    </source>
</evidence>
<keyword evidence="1 2" id="KW-0238">DNA-binding</keyword>
<dbReference type="PROSITE" id="PS50977">
    <property type="entry name" value="HTH_TETR_2"/>
    <property type="match status" value="1"/>
</dbReference>
<organism evidence="4 5">
    <name type="scientific">Obesumbacterium proteus ATCC 12841</name>
    <dbReference type="NCBI Taxonomy" id="1354268"/>
    <lineage>
        <taxon>Bacteria</taxon>
        <taxon>Pseudomonadati</taxon>
        <taxon>Pseudomonadota</taxon>
        <taxon>Gammaproteobacteria</taxon>
        <taxon>Enterobacterales</taxon>
        <taxon>Hafniaceae</taxon>
        <taxon>Obesumbacterium</taxon>
    </lineage>
</organism>
<reference evidence="4 5" key="1">
    <citation type="submission" date="2016-04" db="EMBL/GenBank/DDBJ databases">
        <title>ATOL: Assembling a taxonomically balanced genome-scale reconstruction of the evolutionary history of the Enterobacteriaceae.</title>
        <authorList>
            <person name="Plunkett G.III."/>
            <person name="Neeno-Eckwall E.C."/>
            <person name="Glasner J.D."/>
            <person name="Perna N.T."/>
        </authorList>
    </citation>
    <scope>NUCLEOTIDE SEQUENCE [LARGE SCALE GENOMIC DNA]</scope>
    <source>
        <strain evidence="4 5">ATCC 12841</strain>
    </source>
</reference>
<dbReference type="GO" id="GO:0000976">
    <property type="term" value="F:transcription cis-regulatory region binding"/>
    <property type="evidence" value="ECO:0007669"/>
    <property type="project" value="TreeGrafter"/>
</dbReference>
<dbReference type="Proteomes" id="UP000078431">
    <property type="component" value="Unassembled WGS sequence"/>
</dbReference>
<dbReference type="RefSeq" id="WP_061552860.1">
    <property type="nucleotide sequence ID" value="NZ_LXEX01000031.1"/>
</dbReference>
<protein>
    <recommendedName>
        <fullName evidence="3">HTH tetR-type domain-containing protein</fullName>
    </recommendedName>
</protein>
<dbReference type="AlphaFoldDB" id="A0AA91IPK5"/>
<evidence type="ECO:0000256" key="1">
    <source>
        <dbReference type="ARBA" id="ARBA00023125"/>
    </source>
</evidence>
<dbReference type="Pfam" id="PF00440">
    <property type="entry name" value="TetR_N"/>
    <property type="match status" value="1"/>
</dbReference>
<evidence type="ECO:0000259" key="3">
    <source>
        <dbReference type="PROSITE" id="PS50977"/>
    </source>
</evidence>
<dbReference type="PRINTS" id="PR00455">
    <property type="entry name" value="HTHTETR"/>
</dbReference>
<dbReference type="GO" id="GO:0003700">
    <property type="term" value="F:DNA-binding transcription factor activity"/>
    <property type="evidence" value="ECO:0007669"/>
    <property type="project" value="TreeGrafter"/>
</dbReference>
<dbReference type="PANTHER" id="PTHR30055:SF223">
    <property type="entry name" value="HTH-TYPE TRANSCRIPTIONAL REGULATOR UIDR"/>
    <property type="match status" value="1"/>
</dbReference>
<dbReference type="InterPro" id="IPR050109">
    <property type="entry name" value="HTH-type_TetR-like_transc_reg"/>
</dbReference>
<gene>
    <name evidence="4" type="ORF">M993_02231</name>
</gene>
<sequence length="183" mass="19906">MKKKRMTATQRREQLLECALEVLRDEGADGLTLNRVAQKAGVTKPVVYRQFESRAGLLVVLYQNYCLSHLNATQEALKHANDLASAAHILAHCYIQCVLSSDSLSLAVDAALDGSASTEAVKETCDNNMLEFWEASLLKFKGKLINKISFIGFSGAAKSLSKAVAGKEVLQSDAESFLANLLL</sequence>